<keyword evidence="1" id="KW-0862">Zinc</keyword>
<feature type="region of interest" description="Disordered" evidence="2">
    <location>
        <begin position="244"/>
        <end position="269"/>
    </location>
</feature>
<protein>
    <recommendedName>
        <fullName evidence="3">C3H1-type domain-containing protein</fullName>
    </recommendedName>
</protein>
<keyword evidence="1" id="KW-0479">Metal-binding</keyword>
<feature type="compositionally biased region" description="Polar residues" evidence="2">
    <location>
        <begin position="95"/>
        <end position="111"/>
    </location>
</feature>
<feature type="zinc finger region" description="C3H1-type" evidence="1">
    <location>
        <begin position="272"/>
        <end position="297"/>
    </location>
</feature>
<name>A0A976MD86_THEOR</name>
<dbReference type="Proteomes" id="UP000244811">
    <property type="component" value="Chromosome 4"/>
</dbReference>
<feature type="zinc finger region" description="C3H1-type" evidence="1">
    <location>
        <begin position="298"/>
        <end position="318"/>
    </location>
</feature>
<dbReference type="PROSITE" id="PS50103">
    <property type="entry name" value="ZF_C3H1"/>
    <property type="match status" value="2"/>
</dbReference>
<feature type="region of interest" description="Disordered" evidence="2">
    <location>
        <begin position="95"/>
        <end position="116"/>
    </location>
</feature>
<feature type="domain" description="C3H1-type" evidence="3">
    <location>
        <begin position="272"/>
        <end position="297"/>
    </location>
</feature>
<dbReference type="InterPro" id="IPR000571">
    <property type="entry name" value="Znf_CCCH"/>
</dbReference>
<evidence type="ECO:0000313" key="5">
    <source>
        <dbReference type="Proteomes" id="UP000244811"/>
    </source>
</evidence>
<dbReference type="Gene3D" id="4.10.1000.40">
    <property type="match status" value="1"/>
</dbReference>
<evidence type="ECO:0000259" key="3">
    <source>
        <dbReference type="PROSITE" id="PS50103"/>
    </source>
</evidence>
<dbReference type="GO" id="GO:0008270">
    <property type="term" value="F:zinc ion binding"/>
    <property type="evidence" value="ECO:0007669"/>
    <property type="project" value="UniProtKB-KW"/>
</dbReference>
<reference evidence="4" key="1">
    <citation type="submission" date="2022-07" db="EMBL/GenBank/DDBJ databases">
        <title>Evaluation of T. orientalis genome assembly methods using nanopore sequencing and analysis of variation between genomes.</title>
        <authorList>
            <person name="Yam J."/>
            <person name="Micallef M.L."/>
            <person name="Liu M."/>
            <person name="Djordjevic S.P."/>
            <person name="Bogema D.R."/>
            <person name="Jenkins C."/>
        </authorList>
    </citation>
    <scope>NUCLEOTIDE SEQUENCE</scope>
    <source>
        <strain evidence="4">Goon Nure</strain>
    </source>
</reference>
<dbReference type="EMBL" id="CP056072">
    <property type="protein sequence ID" value="UKK02521.2"/>
    <property type="molecule type" value="Genomic_DNA"/>
</dbReference>
<accession>A0A976MD86</accession>
<feature type="compositionally biased region" description="Low complexity" evidence="2">
    <location>
        <begin position="254"/>
        <end position="269"/>
    </location>
</feature>
<feature type="domain" description="C3H1-type" evidence="3">
    <location>
        <begin position="298"/>
        <end position="318"/>
    </location>
</feature>
<dbReference type="Pfam" id="PF14608">
    <property type="entry name" value="zf-CCCH_2"/>
    <property type="match status" value="2"/>
</dbReference>
<evidence type="ECO:0000313" key="4">
    <source>
        <dbReference type="EMBL" id="UKK02521.2"/>
    </source>
</evidence>
<sequence>MLSCSLLLNLPQDWQIKMHNEITSKLQLCISNIEMARNVATETWRYLSQDSFDKNELSLKLKPYLFDHASDFTEWVSDFAQKSIEYYLETHSNGASQGLSQNGSNTSSSAIGTDESIGKGPSFNALVEPNSRLFKNALKDLGTQNSFNSHDNQSLNSFDLTSHHSDRTPSHIDVAVDPLDDTLDNLILKEKIAKLQGQANVSLGVQSKSEKFKDAFDPEFDGRRRFKQKPTFYKNLTLVNVDQDNGVHENPGLNTPQSTSSTNSYTTPSGVPKVPKMCINFPNCQFGENCRYIHPNKICKNWPDCFYGDKCAFIHPNK</sequence>
<proteinExistence type="predicted"/>
<gene>
    <name evidence="4" type="ORF">MACK_002614</name>
</gene>
<dbReference type="AlphaFoldDB" id="A0A976MD86"/>
<keyword evidence="1" id="KW-0863">Zinc-finger</keyword>
<evidence type="ECO:0000256" key="1">
    <source>
        <dbReference type="PROSITE-ProRule" id="PRU00723"/>
    </source>
</evidence>
<organism evidence="4 5">
    <name type="scientific">Theileria orientalis</name>
    <dbReference type="NCBI Taxonomy" id="68886"/>
    <lineage>
        <taxon>Eukaryota</taxon>
        <taxon>Sar</taxon>
        <taxon>Alveolata</taxon>
        <taxon>Apicomplexa</taxon>
        <taxon>Aconoidasida</taxon>
        <taxon>Piroplasmida</taxon>
        <taxon>Theileriidae</taxon>
        <taxon>Theileria</taxon>
    </lineage>
</organism>
<evidence type="ECO:0000256" key="2">
    <source>
        <dbReference type="SAM" id="MobiDB-lite"/>
    </source>
</evidence>